<name>A0A7D5P624_9EURY</name>
<proteinExistence type="predicted"/>
<dbReference type="EMBL" id="CP058910">
    <property type="protein sequence ID" value="QLH78645.1"/>
    <property type="molecule type" value="Genomic_DNA"/>
</dbReference>
<sequence>MGSCIKCGTRCAGRLCQTHQLSERDDDDDFGSDATCPDCGGPTSAEGATCRHCRGGDR</sequence>
<gene>
    <name evidence="1" type="ORF">HZS55_15705</name>
</gene>
<organism evidence="1 2">
    <name type="scientific">Halosimplex rubrum</name>
    <dbReference type="NCBI Taxonomy" id="869889"/>
    <lineage>
        <taxon>Archaea</taxon>
        <taxon>Methanobacteriati</taxon>
        <taxon>Methanobacteriota</taxon>
        <taxon>Stenosarchaea group</taxon>
        <taxon>Halobacteria</taxon>
        <taxon>Halobacteriales</taxon>
        <taxon>Haloarculaceae</taxon>
        <taxon>Halosimplex</taxon>
    </lineage>
</organism>
<reference evidence="1 2" key="1">
    <citation type="submission" date="2020-07" db="EMBL/GenBank/DDBJ databases">
        <title>Halosimplex pelagicum sp. nov. and Halosimplex rubrum sp. nov., isolated from salted brown alga Laminaria, and emended description of the genus Halosimplex.</title>
        <authorList>
            <person name="Cui H."/>
        </authorList>
    </citation>
    <scope>NUCLEOTIDE SEQUENCE [LARGE SCALE GENOMIC DNA]</scope>
    <source>
        <strain evidence="1 2">R27</strain>
    </source>
</reference>
<accession>A0A7D5P624</accession>
<dbReference type="RefSeq" id="WP_179908524.1">
    <property type="nucleotide sequence ID" value="NZ_CP058910.1"/>
</dbReference>
<dbReference type="KEGG" id="hrr:HZS55_15705"/>
<protein>
    <submittedName>
        <fullName evidence="1">Uncharacterized protein</fullName>
    </submittedName>
</protein>
<evidence type="ECO:0000313" key="2">
    <source>
        <dbReference type="Proteomes" id="UP000509667"/>
    </source>
</evidence>
<dbReference type="Proteomes" id="UP000509667">
    <property type="component" value="Chromosome"/>
</dbReference>
<evidence type="ECO:0000313" key="1">
    <source>
        <dbReference type="EMBL" id="QLH78645.1"/>
    </source>
</evidence>
<keyword evidence="2" id="KW-1185">Reference proteome</keyword>
<dbReference type="GeneID" id="56079338"/>
<dbReference type="AlphaFoldDB" id="A0A7D5P624"/>